<dbReference type="AlphaFoldDB" id="A0AAV9NCM5"/>
<dbReference type="RefSeq" id="XP_064706056.1">
    <property type="nucleotide sequence ID" value="XM_064846446.1"/>
</dbReference>
<gene>
    <name evidence="1" type="ORF">LTR84_002846</name>
</gene>
<accession>A0AAV9NCM5</accession>
<dbReference type="GeneID" id="89971045"/>
<sequence length="203" mass="22845">MYPSLILPWSDKPSEAEAIYRDAGYRKTKGTLFLIPPHEETLREAFNAPPRPKTRMSSGAVALCKHFERGGCSSEHGRLHQFWTLPAGSNENKTETASKILEQMLSEAIWKNVMLLHHGVAVYEIRNALGYGMRWTLELGELPIGDDQNIQIVAGCVEGRANDDFEKEWEITKTTFRGFLEPIAGMDSELDLSDGGRVMMDFL</sequence>
<protein>
    <submittedName>
        <fullName evidence="1">Uncharacterized protein</fullName>
    </submittedName>
</protein>
<reference evidence="1 2" key="1">
    <citation type="submission" date="2023-08" db="EMBL/GenBank/DDBJ databases">
        <title>Black Yeasts Isolated from many extreme environments.</title>
        <authorList>
            <person name="Coleine C."/>
            <person name="Stajich J.E."/>
            <person name="Selbmann L."/>
        </authorList>
    </citation>
    <scope>NUCLEOTIDE SEQUENCE [LARGE SCALE GENOMIC DNA]</scope>
    <source>
        <strain evidence="1 2">CCFEE 5792</strain>
    </source>
</reference>
<name>A0AAV9NCM5_9EURO</name>
<dbReference type="EMBL" id="JAVRRD010000014">
    <property type="protein sequence ID" value="KAK5052042.1"/>
    <property type="molecule type" value="Genomic_DNA"/>
</dbReference>
<keyword evidence="2" id="KW-1185">Reference proteome</keyword>
<dbReference type="PANTHER" id="PTHR34204">
    <property type="entry name" value="RNA-BINDING ASCH DOMAIN PROTEIN"/>
    <property type="match status" value="1"/>
</dbReference>
<evidence type="ECO:0000313" key="1">
    <source>
        <dbReference type="EMBL" id="KAK5052042.1"/>
    </source>
</evidence>
<comment type="caution">
    <text evidence="1">The sequence shown here is derived from an EMBL/GenBank/DDBJ whole genome shotgun (WGS) entry which is preliminary data.</text>
</comment>
<dbReference type="PANTHER" id="PTHR34204:SF2">
    <property type="entry name" value="RNA-BINDING ASCH DOMAIN PROTEIN"/>
    <property type="match status" value="1"/>
</dbReference>
<evidence type="ECO:0000313" key="2">
    <source>
        <dbReference type="Proteomes" id="UP001358417"/>
    </source>
</evidence>
<proteinExistence type="predicted"/>
<dbReference type="Proteomes" id="UP001358417">
    <property type="component" value="Unassembled WGS sequence"/>
</dbReference>
<organism evidence="1 2">
    <name type="scientific">Exophiala bonariae</name>
    <dbReference type="NCBI Taxonomy" id="1690606"/>
    <lineage>
        <taxon>Eukaryota</taxon>
        <taxon>Fungi</taxon>
        <taxon>Dikarya</taxon>
        <taxon>Ascomycota</taxon>
        <taxon>Pezizomycotina</taxon>
        <taxon>Eurotiomycetes</taxon>
        <taxon>Chaetothyriomycetidae</taxon>
        <taxon>Chaetothyriales</taxon>
        <taxon>Herpotrichiellaceae</taxon>
        <taxon>Exophiala</taxon>
    </lineage>
</organism>